<evidence type="ECO:0000256" key="5">
    <source>
        <dbReference type="ARBA" id="ARBA00022779"/>
    </source>
</evidence>
<evidence type="ECO:0000313" key="10">
    <source>
        <dbReference type="Proteomes" id="UP000184423"/>
    </source>
</evidence>
<dbReference type="Pfam" id="PF01052">
    <property type="entry name" value="FliMN_C"/>
    <property type="match status" value="1"/>
</dbReference>
<keyword evidence="9" id="KW-0282">Flagellum</keyword>
<evidence type="ECO:0000259" key="7">
    <source>
        <dbReference type="Pfam" id="PF01052"/>
    </source>
</evidence>
<comment type="subcellular location">
    <subcellularLocation>
        <location evidence="1">Cell membrane</location>
        <topology evidence="1">Peripheral membrane protein</topology>
        <orientation evidence="1">Cytoplasmic side</orientation>
    </subcellularLocation>
</comment>
<organism evidence="9 10">
    <name type="scientific">Caloramator proteoclasticus DSM 10124</name>
    <dbReference type="NCBI Taxonomy" id="1121262"/>
    <lineage>
        <taxon>Bacteria</taxon>
        <taxon>Bacillati</taxon>
        <taxon>Bacillota</taxon>
        <taxon>Clostridia</taxon>
        <taxon>Eubacteriales</taxon>
        <taxon>Clostridiaceae</taxon>
        <taxon>Caloramator</taxon>
    </lineage>
</organism>
<dbReference type="InterPro" id="IPR007597">
    <property type="entry name" value="CheC"/>
</dbReference>
<dbReference type="InterPro" id="IPR051469">
    <property type="entry name" value="FliN/MopA/SpaO"/>
</dbReference>
<evidence type="ECO:0000259" key="8">
    <source>
        <dbReference type="Pfam" id="PF04509"/>
    </source>
</evidence>
<dbReference type="GO" id="GO:0005886">
    <property type="term" value="C:plasma membrane"/>
    <property type="evidence" value="ECO:0007669"/>
    <property type="project" value="UniProtKB-SubCell"/>
</dbReference>
<dbReference type="Gene3D" id="2.30.330.10">
    <property type="entry name" value="SpoA-like"/>
    <property type="match status" value="1"/>
</dbReference>
<evidence type="ECO:0000256" key="4">
    <source>
        <dbReference type="ARBA" id="ARBA00022500"/>
    </source>
</evidence>
<dbReference type="EMBL" id="FQVG01000002">
    <property type="protein sequence ID" value="SHE36263.1"/>
    <property type="molecule type" value="Genomic_DNA"/>
</dbReference>
<protein>
    <submittedName>
        <fullName evidence="9">Flagellar motor switch protein FliN/FliY</fullName>
    </submittedName>
</protein>
<sequence>MNDGLLSQEEIDALLNGGFTQKETISETDKDLLGEIGNISMGSASTALSTIINRMVNITTPRVSITSLRKMKKEFDVPIISVEVEYIEGLIGANLLLIKITDAIVIADLMMGGDGTRKADTLSEIEISAVSEAMNQMIGSSATSLSQMLNMPINISPPYASVWDEKNNKLSEKISEDDDIVKISFRLTIDALVDSEIMLLLPIQTAKMIINKLTGTEENKVEEQKQIFDNEANVENYFIDTNTNAQQVEYTPHEYNKPQYNVQKAEFAPLTPIATNEVKNIDLILDVPLEISVVLGRTKKTIKDILELSVGSLVELDKLTEEPVEILVNGKKVALGEVVVIDENFGVRITSIVSNAERVKSLQGK</sequence>
<dbReference type="SUPFAM" id="SSF103039">
    <property type="entry name" value="CheC-like"/>
    <property type="match status" value="1"/>
</dbReference>
<dbReference type="InterPro" id="IPR012826">
    <property type="entry name" value="FliN"/>
</dbReference>
<keyword evidence="5" id="KW-0283">Flagellar rotation</keyword>
<keyword evidence="9" id="KW-0966">Cell projection</keyword>
<dbReference type="RefSeq" id="WP_073247666.1">
    <property type="nucleotide sequence ID" value="NZ_FQVG01000002.1"/>
</dbReference>
<dbReference type="PANTHER" id="PTHR43484:SF1">
    <property type="entry name" value="FLAGELLAR MOTOR SWITCH PROTEIN FLIN"/>
    <property type="match status" value="1"/>
</dbReference>
<dbReference type="InterPro" id="IPR001172">
    <property type="entry name" value="FliN_T3SS_HrcQb"/>
</dbReference>
<evidence type="ECO:0000313" key="9">
    <source>
        <dbReference type="EMBL" id="SHE36263.1"/>
    </source>
</evidence>
<proteinExistence type="inferred from homology"/>
<keyword evidence="3" id="KW-1003">Cell membrane</keyword>
<dbReference type="GO" id="GO:0016787">
    <property type="term" value="F:hydrolase activity"/>
    <property type="evidence" value="ECO:0007669"/>
    <property type="project" value="InterPro"/>
</dbReference>
<gene>
    <name evidence="9" type="ORF">SAMN02746091_00253</name>
</gene>
<name>A0A1M4SVR3_9CLOT</name>
<dbReference type="PANTHER" id="PTHR43484">
    <property type="match status" value="1"/>
</dbReference>
<dbReference type="InterPro" id="IPR028976">
    <property type="entry name" value="CheC-like_sf"/>
</dbReference>
<dbReference type="NCBIfam" id="TIGR02480">
    <property type="entry name" value="fliN"/>
    <property type="match status" value="1"/>
</dbReference>
<evidence type="ECO:0000256" key="3">
    <source>
        <dbReference type="ARBA" id="ARBA00022475"/>
    </source>
</evidence>
<dbReference type="GO" id="GO:0071973">
    <property type="term" value="P:bacterial-type flagellum-dependent cell motility"/>
    <property type="evidence" value="ECO:0007669"/>
    <property type="project" value="InterPro"/>
</dbReference>
<dbReference type="SUPFAM" id="SSF101801">
    <property type="entry name" value="Surface presentation of antigens (SPOA)"/>
    <property type="match status" value="1"/>
</dbReference>
<dbReference type="InterPro" id="IPR036429">
    <property type="entry name" value="SpoA-like_sf"/>
</dbReference>
<dbReference type="GO" id="GO:0003774">
    <property type="term" value="F:cytoskeletal motor activity"/>
    <property type="evidence" value="ECO:0007669"/>
    <property type="project" value="InterPro"/>
</dbReference>
<accession>A0A1M4SVR3</accession>
<keyword evidence="6" id="KW-0472">Membrane</keyword>
<feature type="domain" description="Flagellar motor switch protein FliN-like C-terminal" evidence="7">
    <location>
        <begin position="283"/>
        <end position="353"/>
    </location>
</feature>
<comment type="similarity">
    <text evidence="2">Belongs to the FliN/MopA/SpaO family.</text>
</comment>
<keyword evidence="10" id="KW-1185">Reference proteome</keyword>
<reference evidence="10" key="1">
    <citation type="submission" date="2016-11" db="EMBL/GenBank/DDBJ databases">
        <authorList>
            <person name="Varghese N."/>
            <person name="Submissions S."/>
        </authorList>
    </citation>
    <scope>NUCLEOTIDE SEQUENCE [LARGE SCALE GENOMIC DNA]</scope>
    <source>
        <strain evidence="10">DSM 10124</strain>
    </source>
</reference>
<dbReference type="Proteomes" id="UP000184423">
    <property type="component" value="Unassembled WGS sequence"/>
</dbReference>
<evidence type="ECO:0000256" key="6">
    <source>
        <dbReference type="ARBA" id="ARBA00023136"/>
    </source>
</evidence>
<dbReference type="PRINTS" id="PR00956">
    <property type="entry name" value="FLGMOTORFLIN"/>
</dbReference>
<keyword evidence="9" id="KW-0969">Cilium</keyword>
<feature type="domain" description="CheC-like protein" evidence="8">
    <location>
        <begin position="125"/>
        <end position="158"/>
    </location>
</feature>
<dbReference type="AlphaFoldDB" id="A0A1M4SVR3"/>
<feature type="domain" description="CheC-like protein" evidence="8">
    <location>
        <begin position="31"/>
        <end position="65"/>
    </location>
</feature>
<dbReference type="Pfam" id="PF04509">
    <property type="entry name" value="CheC"/>
    <property type="match status" value="2"/>
</dbReference>
<keyword evidence="4" id="KW-0145">Chemotaxis</keyword>
<dbReference type="GO" id="GO:0006935">
    <property type="term" value="P:chemotaxis"/>
    <property type="evidence" value="ECO:0007669"/>
    <property type="project" value="UniProtKB-KW"/>
</dbReference>
<evidence type="ECO:0000256" key="1">
    <source>
        <dbReference type="ARBA" id="ARBA00004413"/>
    </source>
</evidence>
<dbReference type="NCBIfam" id="NF005995">
    <property type="entry name" value="PRK08119.1"/>
    <property type="match status" value="1"/>
</dbReference>
<dbReference type="CDD" id="cd17907">
    <property type="entry name" value="FliY_FliN-Y"/>
    <property type="match status" value="1"/>
</dbReference>
<dbReference type="Gene3D" id="3.40.1550.10">
    <property type="entry name" value="CheC-like"/>
    <property type="match status" value="1"/>
</dbReference>
<evidence type="ECO:0000256" key="2">
    <source>
        <dbReference type="ARBA" id="ARBA00009226"/>
    </source>
</evidence>
<dbReference type="GO" id="GO:0009425">
    <property type="term" value="C:bacterial-type flagellum basal body"/>
    <property type="evidence" value="ECO:0007669"/>
    <property type="project" value="InterPro"/>
</dbReference>
<dbReference type="InterPro" id="IPR001543">
    <property type="entry name" value="FliN-like_C"/>
</dbReference>